<dbReference type="InParanoid" id="A0A194XX61"/>
<reference evidence="9 10" key="1">
    <citation type="submission" date="2015-10" db="EMBL/GenBank/DDBJ databases">
        <title>Full genome of DAOMC 229536 Phialocephala scopiformis, a fungal endophyte of spruce producing the potent anti-insectan compound rugulosin.</title>
        <authorList>
            <consortium name="DOE Joint Genome Institute"/>
            <person name="Walker A.K."/>
            <person name="Frasz S.L."/>
            <person name="Seifert K.A."/>
            <person name="Miller J.D."/>
            <person name="Mondo S.J."/>
            <person name="Labutti K."/>
            <person name="Lipzen A."/>
            <person name="Dockter R."/>
            <person name="Kennedy M."/>
            <person name="Grigoriev I.V."/>
            <person name="Spatafora J.W."/>
        </authorList>
    </citation>
    <scope>NUCLEOTIDE SEQUENCE [LARGE SCALE GENOMIC DNA]</scope>
    <source>
        <strain evidence="9 10">CBS 120377</strain>
    </source>
</reference>
<dbReference type="PANTHER" id="PTHR12820">
    <property type="entry name" value="VACUOLAR SORTING PROTEIN 53"/>
    <property type="match status" value="1"/>
</dbReference>
<comment type="similarity">
    <text evidence="3">Belongs to the VPS53 family.</text>
</comment>
<evidence type="ECO:0000256" key="5">
    <source>
        <dbReference type="ARBA" id="ARBA00023034"/>
    </source>
</evidence>
<feature type="domain" description="Vps53 N-terminal" evidence="7">
    <location>
        <begin position="15"/>
        <end position="389"/>
    </location>
</feature>
<dbReference type="GeneID" id="28820101"/>
<evidence type="ECO:0000256" key="3">
    <source>
        <dbReference type="ARBA" id="ARBA00008628"/>
    </source>
</evidence>
<dbReference type="AlphaFoldDB" id="A0A194XX61"/>
<dbReference type="STRING" id="149040.A0A194XX61"/>
<dbReference type="InterPro" id="IPR039766">
    <property type="entry name" value="Vps53"/>
</dbReference>
<dbReference type="Proteomes" id="UP000070700">
    <property type="component" value="Unassembled WGS sequence"/>
</dbReference>
<dbReference type="EMBL" id="KQ947404">
    <property type="protein sequence ID" value="KUJ24377.1"/>
    <property type="molecule type" value="Genomic_DNA"/>
</dbReference>
<evidence type="ECO:0000256" key="1">
    <source>
        <dbReference type="ARBA" id="ARBA00004150"/>
    </source>
</evidence>
<sequence>MNGAAKAPPSLDAVDYDPIDHLNTIFSHPSTLSSINQTASALQTHQNDLSTTISSLVAAQAYSDDSSLARMQSAKEELAQLFRKIETVRTRAIETEQTITSMTADIKRLDGTKRNLTLSMTALKRLQMLTTAYEQLRGLAKTRQYRECASLLQAVLQLMRHFNSYRSIDQIATLSRNVAELQRELLEQVCEDFEIAFAKGEVSSKRGMLGEACLVMDALGENARARLVTWYVNTQLREYRSVFRGNDEAGSLDNIGRRYSWFKRMLKTYEDEHAGIFPIQWRVNEVLANAFCEGTRDDFKGILERSMRRPDGGKIDVNLLLSCLQETMDFEHTLEKRFASEPRASIDTLSSVEDKPQTFDRSISEAFEPYLSLWVDSQDRQLAAMIPKYRNQPMIPADEEFNPQAVIPSSIELFHFYKLTLAQCAKLSTGEKLLDLSKTLAKYLDEYAQQVLLHFLQVSGGPPLNNIILVLNTADYWHTNTQQLEDNIKKRVDSEFAAKVDFSSQSDAFMGVASAAVLGLVHKVEVNCESSWREMRNTNWSKMESVGDQSSYVAELLRHVNSQAEEILALVAKQQYARAFCDNLVEHLATTYIANIVQCRPVSEVGAEQMLLDKYVLTKGLTTLLSHSPSASASTTTQAAFVKRVNSSMARLDPLLKTLQVRPSPPEALVQAYLIHIGDRSDTNFRKILELKGIRKQDQPHLVELFGIHRDGKSNDQLVAMSPLLTPLMNAGGIGSGGLGLNAASLGAASGIPNLQTRFDPAGFGEKLFSAARDGVERMGTAGVGGGVGERVGSPLGEEAKATVEGNLKSIGKFFRRDMSGFGGIGGRFGARRDGSMDDTVR</sequence>
<dbReference type="Pfam" id="PF16854">
    <property type="entry name" value="VPS53_C"/>
    <property type="match status" value="1"/>
</dbReference>
<proteinExistence type="inferred from homology"/>
<feature type="domain" description="Vps53 C-terminal" evidence="8">
    <location>
        <begin position="608"/>
        <end position="694"/>
    </location>
</feature>
<keyword evidence="10" id="KW-1185">Reference proteome</keyword>
<dbReference type="GO" id="GO:0005829">
    <property type="term" value="C:cytosol"/>
    <property type="evidence" value="ECO:0007669"/>
    <property type="project" value="GOC"/>
</dbReference>
<dbReference type="KEGG" id="psco:LY89DRAFT_604985"/>
<dbReference type="InterPro" id="IPR038260">
    <property type="entry name" value="Vps53_C_sf"/>
</dbReference>
<dbReference type="GO" id="GO:0000938">
    <property type="term" value="C:GARP complex"/>
    <property type="evidence" value="ECO:0007669"/>
    <property type="project" value="InterPro"/>
</dbReference>
<dbReference type="InterPro" id="IPR007234">
    <property type="entry name" value="Vps53_N"/>
</dbReference>
<dbReference type="InterPro" id="IPR031745">
    <property type="entry name" value="Vps53_C"/>
</dbReference>
<gene>
    <name evidence="9" type="ORF">LY89DRAFT_604985</name>
</gene>
<comment type="subcellular location">
    <subcellularLocation>
        <location evidence="2">Endosome membrane</location>
        <topology evidence="2">Peripheral membrane protein</topology>
    </subcellularLocation>
    <subcellularLocation>
        <location evidence="1">Golgi apparatus</location>
        <location evidence="1">trans-Golgi network membrane</location>
        <topology evidence="1">Peripheral membrane protein</topology>
    </subcellularLocation>
</comment>
<dbReference type="OrthoDB" id="10261632at2759"/>
<dbReference type="RefSeq" id="XP_018078732.1">
    <property type="nucleotide sequence ID" value="XM_018210375.1"/>
</dbReference>
<protein>
    <submittedName>
        <fullName evidence="9">Uncharacterized protein</fullName>
    </submittedName>
</protein>
<evidence type="ECO:0000256" key="2">
    <source>
        <dbReference type="ARBA" id="ARBA00004481"/>
    </source>
</evidence>
<dbReference type="Pfam" id="PF04100">
    <property type="entry name" value="Vps53_N"/>
    <property type="match status" value="1"/>
</dbReference>
<accession>A0A194XX61</accession>
<evidence type="ECO:0000256" key="4">
    <source>
        <dbReference type="ARBA" id="ARBA00022753"/>
    </source>
</evidence>
<keyword evidence="5" id="KW-0333">Golgi apparatus</keyword>
<evidence type="ECO:0000256" key="6">
    <source>
        <dbReference type="ARBA" id="ARBA00023136"/>
    </source>
</evidence>
<dbReference type="GO" id="GO:0042147">
    <property type="term" value="P:retrograde transport, endosome to Golgi"/>
    <property type="evidence" value="ECO:0007669"/>
    <property type="project" value="InterPro"/>
</dbReference>
<evidence type="ECO:0000259" key="7">
    <source>
        <dbReference type="Pfam" id="PF04100"/>
    </source>
</evidence>
<evidence type="ECO:0000259" key="8">
    <source>
        <dbReference type="Pfam" id="PF16854"/>
    </source>
</evidence>
<evidence type="ECO:0000313" key="10">
    <source>
        <dbReference type="Proteomes" id="UP000070700"/>
    </source>
</evidence>
<keyword evidence="4" id="KW-0967">Endosome</keyword>
<dbReference type="PANTHER" id="PTHR12820:SF0">
    <property type="entry name" value="VACUOLAR PROTEIN SORTING-ASSOCIATED PROTEIN 53 HOMOLOG"/>
    <property type="match status" value="1"/>
</dbReference>
<name>A0A194XX61_MOLSC</name>
<evidence type="ECO:0000313" key="9">
    <source>
        <dbReference type="EMBL" id="KUJ24377.1"/>
    </source>
</evidence>
<keyword evidence="6" id="KW-0472">Membrane</keyword>
<dbReference type="FunCoup" id="A0A194XX61">
    <property type="interactions" value="805"/>
</dbReference>
<dbReference type="Gene3D" id="1.10.357.110">
    <property type="entry name" value="Vacuolar protein sorting-associated protein 53, C-terminus"/>
    <property type="match status" value="1"/>
</dbReference>
<organism evidence="9 10">
    <name type="scientific">Mollisia scopiformis</name>
    <name type="common">Conifer needle endophyte fungus</name>
    <name type="synonym">Phialocephala scopiformis</name>
    <dbReference type="NCBI Taxonomy" id="149040"/>
    <lineage>
        <taxon>Eukaryota</taxon>
        <taxon>Fungi</taxon>
        <taxon>Dikarya</taxon>
        <taxon>Ascomycota</taxon>
        <taxon>Pezizomycotina</taxon>
        <taxon>Leotiomycetes</taxon>
        <taxon>Helotiales</taxon>
        <taxon>Mollisiaceae</taxon>
        <taxon>Mollisia</taxon>
    </lineage>
</organism>
<dbReference type="GO" id="GO:0010008">
    <property type="term" value="C:endosome membrane"/>
    <property type="evidence" value="ECO:0007669"/>
    <property type="project" value="UniProtKB-SubCell"/>
</dbReference>